<gene>
    <name evidence="1" type="ORF">CYMTET_53520</name>
</gene>
<comment type="caution">
    <text evidence="1">The sequence shown here is derived from an EMBL/GenBank/DDBJ whole genome shotgun (WGS) entry which is preliminary data.</text>
</comment>
<dbReference type="Proteomes" id="UP001190700">
    <property type="component" value="Unassembled WGS sequence"/>
</dbReference>
<name>A0AAE0EPZ4_9CHLO</name>
<dbReference type="EMBL" id="LGRX02035082">
    <property type="protein sequence ID" value="KAK3236331.1"/>
    <property type="molecule type" value="Genomic_DNA"/>
</dbReference>
<proteinExistence type="predicted"/>
<keyword evidence="2" id="KW-1185">Reference proteome</keyword>
<accession>A0AAE0EPZ4</accession>
<dbReference type="AlphaFoldDB" id="A0AAE0EPZ4"/>
<evidence type="ECO:0000313" key="1">
    <source>
        <dbReference type="EMBL" id="KAK3236331.1"/>
    </source>
</evidence>
<organism evidence="1 2">
    <name type="scientific">Cymbomonas tetramitiformis</name>
    <dbReference type="NCBI Taxonomy" id="36881"/>
    <lineage>
        <taxon>Eukaryota</taxon>
        <taxon>Viridiplantae</taxon>
        <taxon>Chlorophyta</taxon>
        <taxon>Pyramimonadophyceae</taxon>
        <taxon>Pyramimonadales</taxon>
        <taxon>Pyramimonadaceae</taxon>
        <taxon>Cymbomonas</taxon>
    </lineage>
</organism>
<reference evidence="1 2" key="1">
    <citation type="journal article" date="2015" name="Genome Biol. Evol.">
        <title>Comparative Genomics of a Bacterivorous Green Alga Reveals Evolutionary Causalities and Consequences of Phago-Mixotrophic Mode of Nutrition.</title>
        <authorList>
            <person name="Burns J.A."/>
            <person name="Paasch A."/>
            <person name="Narechania A."/>
            <person name="Kim E."/>
        </authorList>
    </citation>
    <scope>NUCLEOTIDE SEQUENCE [LARGE SCALE GENOMIC DNA]</scope>
    <source>
        <strain evidence="1 2">PLY_AMNH</strain>
    </source>
</reference>
<protein>
    <submittedName>
        <fullName evidence="1">Uncharacterized protein</fullName>
    </submittedName>
</protein>
<evidence type="ECO:0000313" key="2">
    <source>
        <dbReference type="Proteomes" id="UP001190700"/>
    </source>
</evidence>
<sequence>MASGSDEIVVSAEGRGLQVVVAEVEEDQSENAVVTERKENGWLPLMASSSPFQIGALMAESICERVLSCANQVLVDGNTLPLSDAEIEIIVLLRGMNRGFMESYMRSSFGHLSQQQFNQPVINGEMEEDEIAQE</sequence>